<feature type="transmembrane region" description="Helical" evidence="1">
    <location>
        <begin position="113"/>
        <end position="132"/>
    </location>
</feature>
<sequence>MWIWFFGMAQIVFGLTIQVMGHRKYGEQLQLQPYPFRMKILLPASCYVIDKFQLLEKFPDFTSRIHHKCMSLYGRSVSSQGSKWFIAELISACMICLFVATVLAILAGKDSSLLALGAVAAIGIPVVMVRDLDTKIRKKQQRMILELPEFLSTIVLLVNAGETVNRAWIRCVQAKPNLSDSPLFKELLVAVHELEMNISFTKVLEDFSKRCALHEVSLFASTLGLNYRRGGNDFVVSLHSLSLELWQRRKSVSRTLGEEASSKLVFPMVLIFVVVMVIVAAPALLMMNQ</sequence>
<keyword evidence="1" id="KW-1133">Transmembrane helix</keyword>
<keyword evidence="3" id="KW-1185">Reference proteome</keyword>
<keyword evidence="1" id="KW-0812">Transmembrane</keyword>
<dbReference type="EMBL" id="LYPB01000076">
    <property type="protein sequence ID" value="OAS16238.1"/>
    <property type="molecule type" value="Genomic_DNA"/>
</dbReference>
<dbReference type="OrthoDB" id="9793966at2"/>
<evidence type="ECO:0008006" key="4">
    <source>
        <dbReference type="Google" id="ProtNLM"/>
    </source>
</evidence>
<dbReference type="PANTHER" id="PTHR35007">
    <property type="entry name" value="INTEGRAL MEMBRANE PROTEIN-RELATED"/>
    <property type="match status" value="1"/>
</dbReference>
<feature type="transmembrane region" description="Helical" evidence="1">
    <location>
        <begin position="264"/>
        <end position="285"/>
    </location>
</feature>
<dbReference type="AlphaFoldDB" id="A0A198A5H8"/>
<reference evidence="2 3" key="1">
    <citation type="submission" date="2016-05" db="EMBL/GenBank/DDBJ databases">
        <title>Paenibacillus sp. 1ZS3-15 nov., isolated from the rhizosphere soil.</title>
        <authorList>
            <person name="Zhang X.X."/>
            <person name="Zhang J."/>
        </authorList>
    </citation>
    <scope>NUCLEOTIDE SEQUENCE [LARGE SCALE GENOMIC DNA]</scope>
    <source>
        <strain evidence="2 3">1ZS3-15</strain>
    </source>
</reference>
<name>A0A198A5H8_9BACL</name>
<evidence type="ECO:0000256" key="1">
    <source>
        <dbReference type="SAM" id="Phobius"/>
    </source>
</evidence>
<keyword evidence="1" id="KW-0472">Membrane</keyword>
<protein>
    <recommendedName>
        <fullName evidence="4">Type II secretion protein F</fullName>
    </recommendedName>
</protein>
<dbReference type="STRING" id="1850517.A8708_19650"/>
<comment type="caution">
    <text evidence="2">The sequence shown here is derived from an EMBL/GenBank/DDBJ whole genome shotgun (WGS) entry which is preliminary data.</text>
</comment>
<evidence type="ECO:0000313" key="3">
    <source>
        <dbReference type="Proteomes" id="UP000078454"/>
    </source>
</evidence>
<organism evidence="2 3">
    <name type="scientific">Paenibacillus oryzisoli</name>
    <dbReference type="NCBI Taxonomy" id="1850517"/>
    <lineage>
        <taxon>Bacteria</taxon>
        <taxon>Bacillati</taxon>
        <taxon>Bacillota</taxon>
        <taxon>Bacilli</taxon>
        <taxon>Bacillales</taxon>
        <taxon>Paenibacillaceae</taxon>
        <taxon>Paenibacillus</taxon>
    </lineage>
</organism>
<evidence type="ECO:0000313" key="2">
    <source>
        <dbReference type="EMBL" id="OAS16238.1"/>
    </source>
</evidence>
<feature type="transmembrane region" description="Helical" evidence="1">
    <location>
        <begin position="85"/>
        <end position="107"/>
    </location>
</feature>
<gene>
    <name evidence="2" type="ORF">A8708_19650</name>
</gene>
<proteinExistence type="predicted"/>
<dbReference type="Proteomes" id="UP000078454">
    <property type="component" value="Unassembled WGS sequence"/>
</dbReference>
<dbReference type="PANTHER" id="PTHR35007:SF1">
    <property type="entry name" value="PILUS ASSEMBLY PROTEIN"/>
    <property type="match status" value="1"/>
</dbReference>
<accession>A0A198A5H8</accession>